<evidence type="ECO:0008006" key="4">
    <source>
        <dbReference type="Google" id="ProtNLM"/>
    </source>
</evidence>
<keyword evidence="2" id="KW-0732">Signal</keyword>
<comment type="similarity">
    <text evidence="1">Belongs to the ice-binding protein family.</text>
</comment>
<proteinExistence type="inferred from homology"/>
<evidence type="ECO:0000256" key="1">
    <source>
        <dbReference type="ARBA" id="ARBA00005445"/>
    </source>
</evidence>
<protein>
    <recommendedName>
        <fullName evidence="4">DUF3494 domain-containing protein</fullName>
    </recommendedName>
</protein>
<accession>A0A1J5S974</accession>
<dbReference type="Pfam" id="PF11999">
    <property type="entry name" value="Ice_binding"/>
    <property type="match status" value="1"/>
</dbReference>
<evidence type="ECO:0000256" key="2">
    <source>
        <dbReference type="ARBA" id="ARBA00022729"/>
    </source>
</evidence>
<dbReference type="EMBL" id="MLJW01000055">
    <property type="protein sequence ID" value="OIR04698.1"/>
    <property type="molecule type" value="Genomic_DNA"/>
</dbReference>
<reference evidence="3" key="1">
    <citation type="submission" date="2016-10" db="EMBL/GenBank/DDBJ databases">
        <title>Sequence of Gallionella enrichment culture.</title>
        <authorList>
            <person name="Poehlein A."/>
            <person name="Muehling M."/>
            <person name="Daniel R."/>
        </authorList>
    </citation>
    <scope>NUCLEOTIDE SEQUENCE</scope>
</reference>
<evidence type="ECO:0000313" key="3">
    <source>
        <dbReference type="EMBL" id="OIR04698.1"/>
    </source>
</evidence>
<dbReference type="AlphaFoldDB" id="A0A1J5S974"/>
<gene>
    <name evidence="3" type="ORF">GALL_130820</name>
</gene>
<comment type="caution">
    <text evidence="3">The sequence shown here is derived from an EMBL/GenBank/DDBJ whole genome shotgun (WGS) entry which is preliminary data.</text>
</comment>
<organism evidence="3">
    <name type="scientific">mine drainage metagenome</name>
    <dbReference type="NCBI Taxonomy" id="410659"/>
    <lineage>
        <taxon>unclassified sequences</taxon>
        <taxon>metagenomes</taxon>
        <taxon>ecological metagenomes</taxon>
    </lineage>
</organism>
<dbReference type="PROSITE" id="PS51257">
    <property type="entry name" value="PROKAR_LIPOPROTEIN"/>
    <property type="match status" value="1"/>
</dbReference>
<sequence>MYKSKIIFKPLTWTMTLLMTALTTGCWMDGSGGAGVSAAAVGPASAGPVGAACVGASCVNLGTAANYVILAEAGASTVPTSVVTGNVGLSPAARGFLTGWSLIGEPTDTAYTSTQVVGGGHLYAADMVGGTTSVDLTTAVGDMGTAYTNANGLAPAGGGLTTACPGNGALDGLTITPGVYTCTTTVSLGAGTNVTFSGAGVYVIRTTQGITQASGTQVILTGGALAQNVFWVPALTVSITGTAGTTTKMAGVILAKTNIAVGTNVTVKGRLLSQTAVTLDQAIVTTP</sequence>
<name>A0A1J5S974_9ZZZZ</name>
<dbReference type="InterPro" id="IPR021884">
    <property type="entry name" value="Ice-bd_prot"/>
</dbReference>